<reference evidence="2" key="1">
    <citation type="journal article" date="2021" name="Nat. Commun.">
        <title>Genetic determinants of endophytism in the Arabidopsis root mycobiome.</title>
        <authorList>
            <person name="Mesny F."/>
            <person name="Miyauchi S."/>
            <person name="Thiergart T."/>
            <person name="Pickel B."/>
            <person name="Atanasova L."/>
            <person name="Karlsson M."/>
            <person name="Huettel B."/>
            <person name="Barry K.W."/>
            <person name="Haridas S."/>
            <person name="Chen C."/>
            <person name="Bauer D."/>
            <person name="Andreopoulos W."/>
            <person name="Pangilinan J."/>
            <person name="LaButti K."/>
            <person name="Riley R."/>
            <person name="Lipzen A."/>
            <person name="Clum A."/>
            <person name="Drula E."/>
            <person name="Henrissat B."/>
            <person name="Kohler A."/>
            <person name="Grigoriev I.V."/>
            <person name="Martin F.M."/>
            <person name="Hacquard S."/>
        </authorList>
    </citation>
    <scope>NUCLEOTIDE SEQUENCE</scope>
    <source>
        <strain evidence="2">MPI-SDFR-AT-0120</strain>
    </source>
</reference>
<dbReference type="PANTHER" id="PTHR42089">
    <property type="entry name" value="YALI0F09427P"/>
    <property type="match status" value="1"/>
</dbReference>
<feature type="region of interest" description="Disordered" evidence="1">
    <location>
        <begin position="137"/>
        <end position="180"/>
    </location>
</feature>
<dbReference type="EMBL" id="JAGMVJ010000016">
    <property type="protein sequence ID" value="KAH7079448.1"/>
    <property type="molecule type" value="Genomic_DNA"/>
</dbReference>
<dbReference type="PANTHER" id="PTHR42089:SF1">
    <property type="entry name" value="YALI0F09427P"/>
    <property type="match status" value="1"/>
</dbReference>
<evidence type="ECO:0000313" key="3">
    <source>
        <dbReference type="Proteomes" id="UP000813461"/>
    </source>
</evidence>
<evidence type="ECO:0000313" key="2">
    <source>
        <dbReference type="EMBL" id="KAH7079448.1"/>
    </source>
</evidence>
<dbReference type="Proteomes" id="UP000813461">
    <property type="component" value="Unassembled WGS sequence"/>
</dbReference>
<keyword evidence="3" id="KW-1185">Reference proteome</keyword>
<accession>A0A8K0QZG5</accession>
<feature type="region of interest" description="Disordered" evidence="1">
    <location>
        <begin position="40"/>
        <end position="75"/>
    </location>
</feature>
<sequence>MHDEHPHPLLAQVPLTISPFLSLPTSVPLPYSYKTLPSTLPTSILQPQSDPNNPQQQQPQQPQQPPAYVQSASGTSATPDAILTSCLALQQHLQKLETDARKTLKEWEDRRAAEDLAEKRRLAPGWLDSGVHIIKPEEEERPQRHAGEAGVANLMDDDPQKRQQEKAGEELDRVFGGLQV</sequence>
<feature type="compositionally biased region" description="Basic and acidic residues" evidence="1">
    <location>
        <begin position="137"/>
        <end position="147"/>
    </location>
</feature>
<name>A0A8K0QZG5_9PLEO</name>
<organism evidence="2 3">
    <name type="scientific">Paraphoma chrysanthemicola</name>
    <dbReference type="NCBI Taxonomy" id="798071"/>
    <lineage>
        <taxon>Eukaryota</taxon>
        <taxon>Fungi</taxon>
        <taxon>Dikarya</taxon>
        <taxon>Ascomycota</taxon>
        <taxon>Pezizomycotina</taxon>
        <taxon>Dothideomycetes</taxon>
        <taxon>Pleosporomycetidae</taxon>
        <taxon>Pleosporales</taxon>
        <taxon>Pleosporineae</taxon>
        <taxon>Phaeosphaeriaceae</taxon>
        <taxon>Paraphoma</taxon>
    </lineage>
</organism>
<feature type="compositionally biased region" description="Low complexity" evidence="1">
    <location>
        <begin position="46"/>
        <end position="61"/>
    </location>
</feature>
<dbReference type="AlphaFoldDB" id="A0A8K0QZG5"/>
<feature type="compositionally biased region" description="Basic and acidic residues" evidence="1">
    <location>
        <begin position="158"/>
        <end position="173"/>
    </location>
</feature>
<evidence type="ECO:0000256" key="1">
    <source>
        <dbReference type="SAM" id="MobiDB-lite"/>
    </source>
</evidence>
<proteinExistence type="predicted"/>
<comment type="caution">
    <text evidence="2">The sequence shown here is derived from an EMBL/GenBank/DDBJ whole genome shotgun (WGS) entry which is preliminary data.</text>
</comment>
<protein>
    <submittedName>
        <fullName evidence="2">Uncharacterized protein</fullName>
    </submittedName>
</protein>
<gene>
    <name evidence="2" type="ORF">FB567DRAFT_532605</name>
</gene>
<dbReference type="OrthoDB" id="5344687at2759"/>